<feature type="compositionally biased region" description="Basic residues" evidence="12">
    <location>
        <begin position="7"/>
        <end position="20"/>
    </location>
</feature>
<evidence type="ECO:0000256" key="11">
    <source>
        <dbReference type="ARBA" id="ARBA00071741"/>
    </source>
</evidence>
<dbReference type="InterPro" id="IPR032403">
    <property type="entry name" value="Exo84_C"/>
</dbReference>
<evidence type="ECO:0000256" key="10">
    <source>
        <dbReference type="ARBA" id="ARBA00065378"/>
    </source>
</evidence>
<comment type="function">
    <text evidence="9">Involved in the secretory pathway as part of the exocyst complex which tethers secretory vesicles to the sites of exocytosis. Plays a role in both the assembly of the exocyst and the polarization of this complex to specific sites of the plasma membrane for exocytosis. Also involved in assembly of the spliceosome.</text>
</comment>
<dbReference type="GO" id="GO:0030133">
    <property type="term" value="C:transport vesicle"/>
    <property type="evidence" value="ECO:0007669"/>
    <property type="project" value="UniProtKB-SubCell"/>
</dbReference>
<evidence type="ECO:0000256" key="6">
    <source>
        <dbReference type="ARBA" id="ARBA00022927"/>
    </source>
</evidence>
<dbReference type="Gene3D" id="2.30.29.30">
    <property type="entry name" value="Pleckstrin-homology domain (PH domain)/Phosphotyrosine-binding domain (PTB)"/>
    <property type="match status" value="1"/>
</dbReference>
<feature type="domain" description="Exocyst component Exo84 C-terminal" evidence="13">
    <location>
        <begin position="459"/>
        <end position="656"/>
    </location>
</feature>
<dbReference type="GO" id="GO:0006893">
    <property type="term" value="P:Golgi to plasma membrane transport"/>
    <property type="evidence" value="ECO:0007669"/>
    <property type="project" value="TreeGrafter"/>
</dbReference>
<dbReference type="OrthoDB" id="642193at2759"/>
<dbReference type="PANTHER" id="PTHR21426">
    <property type="entry name" value="EXOCYST COMPLEX COMPONENT 8"/>
    <property type="match status" value="1"/>
</dbReference>
<gene>
    <name evidence="14" type="ORF">L211DRAFT_863864</name>
</gene>
<dbReference type="InParanoid" id="A0A3N4L9Z9"/>
<evidence type="ECO:0000313" key="14">
    <source>
        <dbReference type="EMBL" id="RPB18568.1"/>
    </source>
</evidence>
<dbReference type="Gene3D" id="1.20.58.1220">
    <property type="entry name" value="Exo84p, C-terminal helical domain"/>
    <property type="match status" value="1"/>
</dbReference>
<dbReference type="STRING" id="1051890.A0A3N4L9Z9"/>
<keyword evidence="15" id="KW-1185">Reference proteome</keyword>
<evidence type="ECO:0000256" key="12">
    <source>
        <dbReference type="SAM" id="MobiDB-lite"/>
    </source>
</evidence>
<dbReference type="GO" id="GO:0006887">
    <property type="term" value="P:exocytosis"/>
    <property type="evidence" value="ECO:0007669"/>
    <property type="project" value="UniProtKB-KW"/>
</dbReference>
<evidence type="ECO:0000256" key="7">
    <source>
        <dbReference type="ARBA" id="ARBA00023054"/>
    </source>
</evidence>
<protein>
    <recommendedName>
        <fullName evidence="3">Exocyst complex component EXO84</fullName>
    </recommendedName>
    <alternativeName>
        <fullName evidence="11">Exocyst complex component exo84</fullName>
    </alternativeName>
</protein>
<accession>A0A3N4L9Z9</accession>
<dbReference type="SUPFAM" id="SSF74788">
    <property type="entry name" value="Cullin repeat-like"/>
    <property type="match status" value="1"/>
</dbReference>
<dbReference type="SUPFAM" id="SSF50729">
    <property type="entry name" value="PH domain-like"/>
    <property type="match status" value="1"/>
</dbReference>
<evidence type="ECO:0000256" key="3">
    <source>
        <dbReference type="ARBA" id="ARBA00021269"/>
    </source>
</evidence>
<dbReference type="FunFam" id="2.30.29.30:FF:000264">
    <property type="entry name" value="Potential exocyst complex component Exo84"/>
    <property type="match status" value="1"/>
</dbReference>
<sequence length="662" mass="74643">MSEKNPHAKKGISLRKRKTVNAKPVIGPPRQIPMPPMPGAKLPTGPASPPRIANRDRQKVADMVKRRMSTRYVLPGEAGDVPAMPVMPDLAQLPGSLSRKQQVPAKGQDLEVDLDAFRDTGFSPEQYVQKILANATDAEIKAYLSQLKDSRRRTSSDLQNNVFVNRTQFILISKEIDKVKSEMRSLRSLLNDLHNTTSSLKLEPDIPGSATLTPSQNSDMFLAPSKSRKAANRSSIADLTVLHMTHLQALWSQVEGAQKFLPAVPGRHILIESRDWIELNAATWKPRRHVHMVLLNDHLLLSAKKRKRVDPNKPVDPRNSGPMVKLVAERCWPLVEIEMVDLSPTNAAGESTKPRKGAESVSNAINIRVGKESFVFRNENKDLKVKLLLAFKKTAEELRKALRAESEDKHRMRDSLTYLTSRDPALLSQGELLKNLTETMSKDQPSILFHFDGQPRNLRWVEMQMDDLDMRIAHRRFEAAVKLIESLRLLATQLSKNNLLAADLVGIKLDERAQRLATLITTDLVSNIARKSVVKDTVTWLTRLGYEDRARETLLSAKSDVIRKRTRQVTFEGDVVGYISQIALVRFTLVRNTAEVFLECFGNGGSSAMVKWAREEIWGFVELFRRQLEGVEEDGKEGVKRRCEEVVREHAGMLVELLDDKS</sequence>
<evidence type="ECO:0000259" key="13">
    <source>
        <dbReference type="Pfam" id="PF16528"/>
    </source>
</evidence>
<dbReference type="InterPro" id="IPR042561">
    <property type="entry name" value="Exo84_C_1"/>
</dbReference>
<feature type="region of interest" description="Disordered" evidence="12">
    <location>
        <begin position="1"/>
        <end position="58"/>
    </location>
</feature>
<dbReference type="GO" id="GO:0000145">
    <property type="term" value="C:exocyst"/>
    <property type="evidence" value="ECO:0007669"/>
    <property type="project" value="InterPro"/>
</dbReference>
<comment type="subcellular location">
    <subcellularLocation>
        <location evidence="1">Cytoplasmic vesicle</location>
        <location evidence="1">Secretory vesicle</location>
    </subcellularLocation>
</comment>
<keyword evidence="6" id="KW-0653">Protein transport</keyword>
<dbReference type="Gene3D" id="1.20.58.1210">
    <property type="entry name" value="Exo84p, N-terminal helical domain"/>
    <property type="match status" value="1"/>
</dbReference>
<evidence type="ECO:0000256" key="2">
    <source>
        <dbReference type="ARBA" id="ARBA00007210"/>
    </source>
</evidence>
<dbReference type="PANTHER" id="PTHR21426:SF12">
    <property type="entry name" value="EXOCYST COMPLEX COMPONENT 8"/>
    <property type="match status" value="1"/>
</dbReference>
<dbReference type="Proteomes" id="UP000267821">
    <property type="component" value="Unassembled WGS sequence"/>
</dbReference>
<name>A0A3N4L9Z9_9PEZI</name>
<keyword evidence="5" id="KW-0268">Exocytosis</keyword>
<organism evidence="14 15">
    <name type="scientific">Terfezia boudieri ATCC MYA-4762</name>
    <dbReference type="NCBI Taxonomy" id="1051890"/>
    <lineage>
        <taxon>Eukaryota</taxon>
        <taxon>Fungi</taxon>
        <taxon>Dikarya</taxon>
        <taxon>Ascomycota</taxon>
        <taxon>Pezizomycotina</taxon>
        <taxon>Pezizomycetes</taxon>
        <taxon>Pezizales</taxon>
        <taxon>Pezizaceae</taxon>
        <taxon>Terfezia</taxon>
    </lineage>
</organism>
<keyword evidence="7" id="KW-0175">Coiled coil</keyword>
<dbReference type="EMBL" id="ML121622">
    <property type="protein sequence ID" value="RPB18568.1"/>
    <property type="molecule type" value="Genomic_DNA"/>
</dbReference>
<evidence type="ECO:0000256" key="8">
    <source>
        <dbReference type="ARBA" id="ARBA00023329"/>
    </source>
</evidence>
<comment type="similarity">
    <text evidence="2">Belongs to the EXO84 family.</text>
</comment>
<comment type="subunit">
    <text evidence="10">Component of the exocyst complex.</text>
</comment>
<dbReference type="Pfam" id="PF16528">
    <property type="entry name" value="Exo84_C"/>
    <property type="match status" value="1"/>
</dbReference>
<keyword evidence="8" id="KW-0968">Cytoplasmic vesicle</keyword>
<evidence type="ECO:0000256" key="4">
    <source>
        <dbReference type="ARBA" id="ARBA00022448"/>
    </source>
</evidence>
<evidence type="ECO:0000256" key="9">
    <source>
        <dbReference type="ARBA" id="ARBA00057052"/>
    </source>
</evidence>
<evidence type="ECO:0000313" key="15">
    <source>
        <dbReference type="Proteomes" id="UP000267821"/>
    </source>
</evidence>
<dbReference type="Pfam" id="PF25345">
    <property type="entry name" value="PH_EXO84"/>
    <property type="match status" value="1"/>
</dbReference>
<dbReference type="GO" id="GO:0015031">
    <property type="term" value="P:protein transport"/>
    <property type="evidence" value="ECO:0007669"/>
    <property type="project" value="UniProtKB-KW"/>
</dbReference>
<keyword evidence="4" id="KW-0813">Transport</keyword>
<proteinExistence type="inferred from homology"/>
<dbReference type="InterPro" id="IPR042560">
    <property type="entry name" value="Exo84_C_2"/>
</dbReference>
<dbReference type="InterPro" id="IPR016159">
    <property type="entry name" value="Cullin_repeat-like_dom_sf"/>
</dbReference>
<evidence type="ECO:0000256" key="5">
    <source>
        <dbReference type="ARBA" id="ARBA00022483"/>
    </source>
</evidence>
<reference evidence="14 15" key="1">
    <citation type="journal article" date="2018" name="Nat. Ecol. Evol.">
        <title>Pezizomycetes genomes reveal the molecular basis of ectomycorrhizal truffle lifestyle.</title>
        <authorList>
            <person name="Murat C."/>
            <person name="Payen T."/>
            <person name="Noel B."/>
            <person name="Kuo A."/>
            <person name="Morin E."/>
            <person name="Chen J."/>
            <person name="Kohler A."/>
            <person name="Krizsan K."/>
            <person name="Balestrini R."/>
            <person name="Da Silva C."/>
            <person name="Montanini B."/>
            <person name="Hainaut M."/>
            <person name="Levati E."/>
            <person name="Barry K.W."/>
            <person name="Belfiori B."/>
            <person name="Cichocki N."/>
            <person name="Clum A."/>
            <person name="Dockter R.B."/>
            <person name="Fauchery L."/>
            <person name="Guy J."/>
            <person name="Iotti M."/>
            <person name="Le Tacon F."/>
            <person name="Lindquist E.A."/>
            <person name="Lipzen A."/>
            <person name="Malagnac F."/>
            <person name="Mello A."/>
            <person name="Molinier V."/>
            <person name="Miyauchi S."/>
            <person name="Poulain J."/>
            <person name="Riccioni C."/>
            <person name="Rubini A."/>
            <person name="Sitrit Y."/>
            <person name="Splivallo R."/>
            <person name="Traeger S."/>
            <person name="Wang M."/>
            <person name="Zifcakova L."/>
            <person name="Wipf D."/>
            <person name="Zambonelli A."/>
            <person name="Paolocci F."/>
            <person name="Nowrousian M."/>
            <person name="Ottonello S."/>
            <person name="Baldrian P."/>
            <person name="Spatafora J.W."/>
            <person name="Henrissat B."/>
            <person name="Nagy L.G."/>
            <person name="Aury J.M."/>
            <person name="Wincker P."/>
            <person name="Grigoriev I.V."/>
            <person name="Bonfante P."/>
            <person name="Martin F.M."/>
        </authorList>
    </citation>
    <scope>NUCLEOTIDE SEQUENCE [LARGE SCALE GENOMIC DNA]</scope>
    <source>
        <strain evidence="14 15">ATCC MYA-4762</strain>
    </source>
</reference>
<dbReference type="Pfam" id="PF08700">
    <property type="entry name" value="VPS51_Exo84_N"/>
    <property type="match status" value="1"/>
</dbReference>
<dbReference type="AlphaFoldDB" id="A0A3N4L9Z9"/>
<evidence type="ECO:0000256" key="1">
    <source>
        <dbReference type="ARBA" id="ARBA00004398"/>
    </source>
</evidence>
<feature type="compositionally biased region" description="Pro residues" evidence="12">
    <location>
        <begin position="26"/>
        <end position="38"/>
    </location>
</feature>
<dbReference type="FunCoup" id="A0A3N4L9Z9">
    <property type="interactions" value="182"/>
</dbReference>
<dbReference type="InterPro" id="IPR033961">
    <property type="entry name" value="Exo84"/>
</dbReference>
<dbReference type="InterPro" id="IPR011993">
    <property type="entry name" value="PH-like_dom_sf"/>
</dbReference>